<sequence>MIVNNIFNTKNHDLGNGNTLNIIEIDEIDGNLKNYLDEKLISICYGPREIDISTVKLKILKFLNSKKKTLNGVSDNTIVMGAITEFMVHLFLNSLNFVQEFTFKNLEEGSMKKGFDGYYSLEENCWIVESKSGSIQTKGNSHATKINEAYSGLIKMLEGKTNNSPWENAYNHSIMVNSKKSISDKLNELDINYTRGKFENIKDFNIIPASTMIYNNEWDNRCNNFEDEVIKAIDDFNYKNIRVICINKKSLSNFRKYLES</sequence>
<protein>
    <recommendedName>
        <fullName evidence="3">Anti-bacteriophage protein A/HamA C-terminal domain-containing protein</fullName>
    </recommendedName>
</protein>
<dbReference type="RefSeq" id="WP_111408663.1">
    <property type="nucleotide sequence ID" value="NZ_QKXH01000002.1"/>
</dbReference>
<dbReference type="Proteomes" id="UP000249177">
    <property type="component" value="Unassembled WGS sequence"/>
</dbReference>
<dbReference type="EMBL" id="QKXH01000002">
    <property type="protein sequence ID" value="PZX94563.1"/>
    <property type="molecule type" value="Genomic_DNA"/>
</dbReference>
<keyword evidence="2" id="KW-1185">Reference proteome</keyword>
<accession>A0A2W7TVL1</accession>
<reference evidence="1 2" key="1">
    <citation type="submission" date="2018-06" db="EMBL/GenBank/DDBJ databases">
        <title>Flavobacterium sp IMCC34762, genome.</title>
        <authorList>
            <person name="Joung Y."/>
            <person name="Cho J."/>
            <person name="Song J."/>
        </authorList>
    </citation>
    <scope>NUCLEOTIDE SEQUENCE [LARGE SCALE GENOMIC DNA]</scope>
    <source>
        <strain evidence="1 2">IMCC34762</strain>
    </source>
</reference>
<evidence type="ECO:0000313" key="1">
    <source>
        <dbReference type="EMBL" id="PZX94563.1"/>
    </source>
</evidence>
<comment type="caution">
    <text evidence="1">The sequence shown here is derived from an EMBL/GenBank/DDBJ whole genome shotgun (WGS) entry which is preliminary data.</text>
</comment>
<proteinExistence type="predicted"/>
<organism evidence="1 2">
    <name type="scientific">Flavobacterium aquariorum</name>
    <dbReference type="NCBI Taxonomy" id="2217670"/>
    <lineage>
        <taxon>Bacteria</taxon>
        <taxon>Pseudomonadati</taxon>
        <taxon>Bacteroidota</taxon>
        <taxon>Flavobacteriia</taxon>
        <taxon>Flavobacteriales</taxon>
        <taxon>Flavobacteriaceae</taxon>
        <taxon>Flavobacterium</taxon>
    </lineage>
</organism>
<dbReference type="AlphaFoldDB" id="A0A2W7TVL1"/>
<evidence type="ECO:0000313" key="2">
    <source>
        <dbReference type="Proteomes" id="UP000249177"/>
    </source>
</evidence>
<gene>
    <name evidence="1" type="ORF">DOS84_03120</name>
</gene>
<dbReference type="OrthoDB" id="5115021at2"/>
<name>A0A2W7TVL1_9FLAO</name>
<evidence type="ECO:0008006" key="3">
    <source>
        <dbReference type="Google" id="ProtNLM"/>
    </source>
</evidence>